<comment type="caution">
    <text evidence="2">The sequence shown here is derived from an EMBL/GenBank/DDBJ whole genome shotgun (WGS) entry which is preliminary data.</text>
</comment>
<dbReference type="AlphaFoldDB" id="A0A9P7RRY5"/>
<organism evidence="2 3">
    <name type="scientific">Marasmius oreades</name>
    <name type="common">fairy-ring Marasmius</name>
    <dbReference type="NCBI Taxonomy" id="181124"/>
    <lineage>
        <taxon>Eukaryota</taxon>
        <taxon>Fungi</taxon>
        <taxon>Dikarya</taxon>
        <taxon>Basidiomycota</taxon>
        <taxon>Agaricomycotina</taxon>
        <taxon>Agaricomycetes</taxon>
        <taxon>Agaricomycetidae</taxon>
        <taxon>Agaricales</taxon>
        <taxon>Marasmiineae</taxon>
        <taxon>Marasmiaceae</taxon>
        <taxon>Marasmius</taxon>
    </lineage>
</organism>
<sequence>MLSSTPSCRILTVATTLERAISLVEQIQALSPTVPPIDSSGTRTGSTDNGSEKSITWTISNRYYSADIHFLARTIKGLSPYHLQEVPALIFTWNKGNAYKHHILRLAQDLKGLEPEVTLAVRLPPSGSNDQTKAEDEDDDERTEDVADMDEFLSEHGFEFIDVNTNVEKTNDSGIPSLPRVIDALSTIMWPSMQTSPRSNSRSIADSRPAALLDWAQSSGDDFDLSLDSDLLVTRGNSDNTLAAVRQQKDLDVLTRWLEEGDDSRDDPWKLANQIVDSPAVDNDEVADHVDAPTPKPAFDRFDDDFTVFVSSPAAGNTSDGHVSPDASGDFVDLENLTPSYSGVMYHSLGSQPDVGDLDDMARRQDSSDNDFDGLPSEEEVRKSAEQIFGTSFVGPPSPQSPANTGAHEPVGDDYEMTPFDLSRMFSALQDMKNEIAGIDDEEERRRAAARVALGLVYGLEAQKDGVC</sequence>
<dbReference type="PANTHER" id="PTHR14659:SF1">
    <property type="entry name" value="ALPHA- AND GAMMA-ADAPTIN-BINDING PROTEIN P34"/>
    <property type="match status" value="1"/>
</dbReference>
<feature type="region of interest" description="Disordered" evidence="1">
    <location>
        <begin position="120"/>
        <end position="143"/>
    </location>
</feature>
<evidence type="ECO:0000256" key="1">
    <source>
        <dbReference type="SAM" id="MobiDB-lite"/>
    </source>
</evidence>
<gene>
    <name evidence="2" type="ORF">E1B28_012346</name>
</gene>
<protein>
    <submittedName>
        <fullName evidence="2">Uncharacterized protein</fullName>
    </submittedName>
</protein>
<evidence type="ECO:0000313" key="2">
    <source>
        <dbReference type="EMBL" id="KAG7088342.1"/>
    </source>
</evidence>
<accession>A0A9P7RRY5</accession>
<dbReference type="OrthoDB" id="10261384at2759"/>
<dbReference type="Gene3D" id="3.40.50.11960">
    <property type="match status" value="1"/>
</dbReference>
<name>A0A9P7RRY5_9AGAR</name>
<feature type="compositionally biased region" description="Acidic residues" evidence="1">
    <location>
        <begin position="368"/>
        <end position="378"/>
    </location>
</feature>
<keyword evidence="3" id="KW-1185">Reference proteome</keyword>
<dbReference type="EMBL" id="CM032188">
    <property type="protein sequence ID" value="KAG7088342.1"/>
    <property type="molecule type" value="Genomic_DNA"/>
</dbReference>
<dbReference type="RefSeq" id="XP_043004813.1">
    <property type="nucleotide sequence ID" value="XM_043157446.1"/>
</dbReference>
<evidence type="ECO:0000313" key="3">
    <source>
        <dbReference type="Proteomes" id="UP001049176"/>
    </source>
</evidence>
<feature type="region of interest" description="Disordered" evidence="1">
    <location>
        <begin position="348"/>
        <end position="415"/>
    </location>
</feature>
<dbReference type="InterPro" id="IPR019341">
    <property type="entry name" value="Alpha/Gamma-adaptin-bd_p34"/>
</dbReference>
<dbReference type="KEGG" id="more:E1B28_012346"/>
<dbReference type="Proteomes" id="UP001049176">
    <property type="component" value="Chromosome 8"/>
</dbReference>
<dbReference type="PANTHER" id="PTHR14659">
    <property type="entry name" value="ALPHA- AND GAMMA-ADAPTIN-BINDING PROTEIN P34"/>
    <property type="match status" value="1"/>
</dbReference>
<dbReference type="GeneID" id="66081421"/>
<proteinExistence type="predicted"/>
<reference evidence="2" key="1">
    <citation type="journal article" date="2021" name="Genome Biol. Evol.">
        <title>The assembled and annotated genome of the fairy-ring fungus Marasmius oreades.</title>
        <authorList>
            <person name="Hiltunen M."/>
            <person name="Ament-Velasquez S.L."/>
            <person name="Johannesson H."/>
        </authorList>
    </citation>
    <scope>NUCLEOTIDE SEQUENCE</scope>
    <source>
        <strain evidence="2">03SP1</strain>
    </source>
</reference>